<protein>
    <recommendedName>
        <fullName evidence="3">DUF4139 domain-containing protein</fullName>
    </recommendedName>
</protein>
<accession>A0ABZ0W752</accession>
<proteinExistence type="predicted"/>
<evidence type="ECO:0000313" key="1">
    <source>
        <dbReference type="EMBL" id="WQD39123.1"/>
    </source>
</evidence>
<dbReference type="EMBL" id="CP139960">
    <property type="protein sequence ID" value="WQD39123.1"/>
    <property type="molecule type" value="Genomic_DNA"/>
</dbReference>
<evidence type="ECO:0008006" key="3">
    <source>
        <dbReference type="Google" id="ProtNLM"/>
    </source>
</evidence>
<name>A0ABZ0W752_9BACT</name>
<dbReference type="Proteomes" id="UP001325680">
    <property type="component" value="Chromosome"/>
</dbReference>
<gene>
    <name evidence="1" type="ORF">U0035_03045</name>
</gene>
<reference evidence="1 2" key="1">
    <citation type="submission" date="2023-12" db="EMBL/GenBank/DDBJ databases">
        <title>Genome sequencing and assembly of bacterial species from a model synthetic community.</title>
        <authorList>
            <person name="Hogle S.L."/>
        </authorList>
    </citation>
    <scope>NUCLEOTIDE SEQUENCE [LARGE SCALE GENOMIC DNA]</scope>
    <source>
        <strain evidence="1 2">HAMBI_3031</strain>
    </source>
</reference>
<sequence>MLTVTSKSFYEKIQVENEEVILNGPPDFLSGQITISNRQEEKLSVKELPLQAVGRSFGGNLGQSLQLGLRLKPNETRKESITHLIDPQTPPGVYEGTISVGGATRKLKLIVQASIKVDVTPVVFTFQGTAPGKAHTTFITLTNNGNMPFQIPEVKHVTMVDMDYLCRATAIAIRSDGASKSYEAMMDELTRNVFKNMTDWLNASIKEAGQVLDPGEKKLVELTLTLPENAHMDRDYSGEIRLWDQVISYTIKSHNPIKPSKK</sequence>
<dbReference type="RefSeq" id="WP_114792870.1">
    <property type="nucleotide sequence ID" value="NZ_CP139960.1"/>
</dbReference>
<organism evidence="1 2">
    <name type="scientific">Niabella yanshanensis</name>
    <dbReference type="NCBI Taxonomy" id="577386"/>
    <lineage>
        <taxon>Bacteria</taxon>
        <taxon>Pseudomonadati</taxon>
        <taxon>Bacteroidota</taxon>
        <taxon>Chitinophagia</taxon>
        <taxon>Chitinophagales</taxon>
        <taxon>Chitinophagaceae</taxon>
        <taxon>Niabella</taxon>
    </lineage>
</organism>
<evidence type="ECO:0000313" key="2">
    <source>
        <dbReference type="Proteomes" id="UP001325680"/>
    </source>
</evidence>
<keyword evidence="2" id="KW-1185">Reference proteome</keyword>